<dbReference type="RefSeq" id="WP_072895196.1">
    <property type="nucleotide sequence ID" value="NZ_FQWZ01000002.1"/>
</dbReference>
<dbReference type="OrthoDB" id="9779853at2"/>
<dbReference type="Proteomes" id="UP000199758">
    <property type="component" value="Unassembled WGS sequence"/>
</dbReference>
<dbReference type="SUPFAM" id="SSF53474">
    <property type="entry name" value="alpha/beta-Hydrolases"/>
    <property type="match status" value="1"/>
</dbReference>
<dbReference type="InterPro" id="IPR000073">
    <property type="entry name" value="AB_hydrolase_1"/>
</dbReference>
<dbReference type="PANTHER" id="PTHR43798:SF29">
    <property type="entry name" value="AB HYDROLASE-1 DOMAIN-CONTAINING PROTEIN"/>
    <property type="match status" value="1"/>
</dbReference>
<dbReference type="InterPro" id="IPR050266">
    <property type="entry name" value="AB_hydrolase_sf"/>
</dbReference>
<dbReference type="EMBL" id="FQWZ01000002">
    <property type="protein sequence ID" value="SHG70294.1"/>
    <property type="molecule type" value="Genomic_DNA"/>
</dbReference>
<proteinExistence type="predicted"/>
<accession>A0A1M5LYV7</accession>
<organism evidence="2 3">
    <name type="scientific">Hydrocarboniphaga daqingensis</name>
    <dbReference type="NCBI Taxonomy" id="490188"/>
    <lineage>
        <taxon>Bacteria</taxon>
        <taxon>Pseudomonadati</taxon>
        <taxon>Pseudomonadota</taxon>
        <taxon>Gammaproteobacteria</taxon>
        <taxon>Nevskiales</taxon>
        <taxon>Nevskiaceae</taxon>
        <taxon>Hydrocarboniphaga</taxon>
    </lineage>
</organism>
<feature type="domain" description="AB hydrolase-1" evidence="1">
    <location>
        <begin position="21"/>
        <end position="247"/>
    </location>
</feature>
<sequence>MPHATINGQTLRYDDSGGSGPVVLFSHGFLMDRTMFDAQRDALAPRYRVIAWDQRGFGDTRYDGQPFTYWDSARDALALLDHLGIDRAVFAGMSQGGYLSLRAALLAPQRVRALVLIDTQADAEHADKREVYRAMLQGWIDHGLSDEVAQVIAQIIIDDPAHNDAWIARWKAYAPASQLLAPMNCLLDRDDVVDRLSEIHQPALVIHGSRDTAIGFDRAELLSRRLGDSRGLIRVDGAAHAANLTHPAIVNPPLRAFLDALP</sequence>
<name>A0A1M5LYV7_9GAMM</name>
<dbReference type="InterPro" id="IPR029058">
    <property type="entry name" value="AB_hydrolase_fold"/>
</dbReference>
<dbReference type="Pfam" id="PF00561">
    <property type="entry name" value="Abhydrolase_1"/>
    <property type="match status" value="1"/>
</dbReference>
<reference evidence="2 3" key="1">
    <citation type="submission" date="2016-11" db="EMBL/GenBank/DDBJ databases">
        <authorList>
            <person name="Jaros S."/>
            <person name="Januszkiewicz K."/>
            <person name="Wedrychowicz H."/>
        </authorList>
    </citation>
    <scope>NUCLEOTIDE SEQUENCE [LARGE SCALE GENOMIC DNA]</scope>
    <source>
        <strain evidence="2 3">CGMCC 1.7049</strain>
    </source>
</reference>
<dbReference type="PANTHER" id="PTHR43798">
    <property type="entry name" value="MONOACYLGLYCEROL LIPASE"/>
    <property type="match status" value="1"/>
</dbReference>
<dbReference type="PRINTS" id="PR00111">
    <property type="entry name" value="ABHYDROLASE"/>
</dbReference>
<dbReference type="STRING" id="490188.SAMN04488068_1176"/>
<dbReference type="Gene3D" id="3.40.50.1820">
    <property type="entry name" value="alpha/beta hydrolase"/>
    <property type="match status" value="1"/>
</dbReference>
<keyword evidence="3" id="KW-1185">Reference proteome</keyword>
<evidence type="ECO:0000313" key="2">
    <source>
        <dbReference type="EMBL" id="SHG70294.1"/>
    </source>
</evidence>
<protein>
    <submittedName>
        <fullName evidence="2">Pimeloyl-ACP methyl ester carboxylesterase</fullName>
    </submittedName>
</protein>
<evidence type="ECO:0000313" key="3">
    <source>
        <dbReference type="Proteomes" id="UP000199758"/>
    </source>
</evidence>
<evidence type="ECO:0000259" key="1">
    <source>
        <dbReference type="Pfam" id="PF00561"/>
    </source>
</evidence>
<gene>
    <name evidence="2" type="ORF">SAMN04488068_1176</name>
</gene>
<dbReference type="AlphaFoldDB" id="A0A1M5LYV7"/>